<evidence type="ECO:0000256" key="1">
    <source>
        <dbReference type="ARBA" id="ARBA00022432"/>
    </source>
</evidence>
<dbReference type="UniPathway" id="UPA00138"/>
<evidence type="ECO:0000256" key="5">
    <source>
        <dbReference type="RuleBase" id="RU000612"/>
    </source>
</evidence>
<comment type="caution">
    <text evidence="6">The sequence shown here is derived from an EMBL/GenBank/DDBJ whole genome shotgun (WGS) entry which is preliminary data.</text>
</comment>
<comment type="catalytic activity">
    <reaction evidence="4 5">
        <text>alpha-D-glucose 6-phosphate = beta-D-fructose 6-phosphate</text>
        <dbReference type="Rhea" id="RHEA:11816"/>
        <dbReference type="ChEBI" id="CHEBI:57634"/>
        <dbReference type="ChEBI" id="CHEBI:58225"/>
        <dbReference type="EC" id="5.3.1.9"/>
    </reaction>
</comment>
<keyword evidence="3 4" id="KW-0413">Isomerase</keyword>
<dbReference type="Proteomes" id="UP000435649">
    <property type="component" value="Unassembled WGS sequence"/>
</dbReference>
<gene>
    <name evidence="4 6" type="primary">pgi</name>
    <name evidence="6" type="ORF">FYJ85_04025</name>
</gene>
<keyword evidence="7" id="KW-1185">Reference proteome</keyword>
<evidence type="ECO:0000256" key="2">
    <source>
        <dbReference type="ARBA" id="ARBA00023152"/>
    </source>
</evidence>
<accession>A0A844FZ78</accession>
<protein>
    <recommendedName>
        <fullName evidence="4">Glucose-6-phosphate isomerase</fullName>
        <shortName evidence="4">GPI</shortName>
        <ecNumber evidence="4">5.3.1.9</ecNumber>
    </recommendedName>
    <alternativeName>
        <fullName evidence="4">Phosphoglucose isomerase</fullName>
        <shortName evidence="4">PGI</shortName>
    </alternativeName>
    <alternativeName>
        <fullName evidence="4">Phosphohexose isomerase</fullName>
        <shortName evidence="4">PHI</shortName>
    </alternativeName>
</protein>
<evidence type="ECO:0000256" key="3">
    <source>
        <dbReference type="ARBA" id="ARBA00023235"/>
    </source>
</evidence>
<dbReference type="PRINTS" id="PR00662">
    <property type="entry name" value="G6PISOMERASE"/>
</dbReference>
<dbReference type="Gene3D" id="3.40.50.10490">
    <property type="entry name" value="Glucose-6-phosphate isomerase like protein, domain 1"/>
    <property type="match status" value="2"/>
</dbReference>
<dbReference type="FunFam" id="3.40.50.10490:FF:000021">
    <property type="entry name" value="Glucose-6-phosphate isomerase"/>
    <property type="match status" value="1"/>
</dbReference>
<evidence type="ECO:0000313" key="7">
    <source>
        <dbReference type="Proteomes" id="UP000435649"/>
    </source>
</evidence>
<dbReference type="GO" id="GO:0005829">
    <property type="term" value="C:cytosol"/>
    <property type="evidence" value="ECO:0007669"/>
    <property type="project" value="TreeGrafter"/>
</dbReference>
<dbReference type="PROSITE" id="PS51463">
    <property type="entry name" value="P_GLUCOSE_ISOMERASE_3"/>
    <property type="match status" value="1"/>
</dbReference>
<dbReference type="GO" id="GO:0048029">
    <property type="term" value="F:monosaccharide binding"/>
    <property type="evidence" value="ECO:0007669"/>
    <property type="project" value="TreeGrafter"/>
</dbReference>
<dbReference type="InterPro" id="IPR046348">
    <property type="entry name" value="SIS_dom_sf"/>
</dbReference>
<feature type="active site" description="Proton donor" evidence="4">
    <location>
        <position position="324"/>
    </location>
</feature>
<dbReference type="EMBL" id="VUNS01000003">
    <property type="protein sequence ID" value="MST96213.1"/>
    <property type="molecule type" value="Genomic_DNA"/>
</dbReference>
<reference evidence="6 7" key="1">
    <citation type="submission" date="2019-08" db="EMBL/GenBank/DDBJ databases">
        <title>In-depth cultivation of the pig gut microbiome towards novel bacterial diversity and tailored functional studies.</title>
        <authorList>
            <person name="Wylensek D."/>
            <person name="Hitch T.C.A."/>
            <person name="Clavel T."/>
        </authorList>
    </citation>
    <scope>NUCLEOTIDE SEQUENCE [LARGE SCALE GENOMIC DNA]</scope>
    <source>
        <strain evidence="6 7">BBE-744-WT-12</strain>
    </source>
</reference>
<feature type="active site" evidence="4">
    <location>
        <position position="353"/>
    </location>
</feature>
<organism evidence="6 7">
    <name type="scientific">Victivallis lenta</name>
    <dbReference type="NCBI Taxonomy" id="2606640"/>
    <lineage>
        <taxon>Bacteria</taxon>
        <taxon>Pseudomonadati</taxon>
        <taxon>Lentisphaerota</taxon>
        <taxon>Lentisphaeria</taxon>
        <taxon>Victivallales</taxon>
        <taxon>Victivallaceae</taxon>
        <taxon>Victivallis</taxon>
    </lineage>
</organism>
<dbReference type="AlphaFoldDB" id="A0A844FZ78"/>
<dbReference type="GO" id="GO:0004347">
    <property type="term" value="F:glucose-6-phosphate isomerase activity"/>
    <property type="evidence" value="ECO:0007669"/>
    <property type="project" value="UniProtKB-UniRule"/>
</dbReference>
<evidence type="ECO:0000313" key="6">
    <source>
        <dbReference type="EMBL" id="MST96213.1"/>
    </source>
</evidence>
<comment type="function">
    <text evidence="4">Catalyzes the reversible isomerization of glucose-6-phosphate to fructose-6-phosphate.</text>
</comment>
<dbReference type="EC" id="5.3.1.9" evidence="4"/>
<dbReference type="CDD" id="cd05015">
    <property type="entry name" value="SIS_PGI_1"/>
    <property type="match status" value="1"/>
</dbReference>
<dbReference type="InterPro" id="IPR035482">
    <property type="entry name" value="SIS_PGI_2"/>
</dbReference>
<dbReference type="GO" id="GO:0006094">
    <property type="term" value="P:gluconeogenesis"/>
    <property type="evidence" value="ECO:0007669"/>
    <property type="project" value="UniProtKB-UniRule"/>
</dbReference>
<keyword evidence="2 4" id="KW-0324">Glycolysis</keyword>
<dbReference type="InterPro" id="IPR001672">
    <property type="entry name" value="G6P_Isomerase"/>
</dbReference>
<dbReference type="SUPFAM" id="SSF53697">
    <property type="entry name" value="SIS domain"/>
    <property type="match status" value="1"/>
</dbReference>
<dbReference type="Pfam" id="PF00342">
    <property type="entry name" value="PGI"/>
    <property type="match status" value="1"/>
</dbReference>
<evidence type="ECO:0000256" key="4">
    <source>
        <dbReference type="HAMAP-Rule" id="MF_00473"/>
    </source>
</evidence>
<comment type="pathway">
    <text evidence="4">Carbohydrate biosynthesis; gluconeogenesis.</text>
</comment>
<proteinExistence type="inferred from homology"/>
<dbReference type="HAMAP" id="MF_00473">
    <property type="entry name" value="G6P_isomerase"/>
    <property type="match status" value="1"/>
</dbReference>
<feature type="active site" evidence="4">
    <location>
        <position position="455"/>
    </location>
</feature>
<dbReference type="UniPathway" id="UPA00109">
    <property type="reaction ID" value="UER00181"/>
</dbReference>
<keyword evidence="1 4" id="KW-0312">Gluconeogenesis</keyword>
<dbReference type="CDD" id="cd05016">
    <property type="entry name" value="SIS_PGI_2"/>
    <property type="match status" value="1"/>
</dbReference>
<dbReference type="GO" id="GO:0051156">
    <property type="term" value="P:glucose 6-phosphate metabolic process"/>
    <property type="evidence" value="ECO:0007669"/>
    <property type="project" value="TreeGrafter"/>
</dbReference>
<comment type="similarity">
    <text evidence="4 5">Belongs to the GPI family.</text>
</comment>
<comment type="pathway">
    <text evidence="4 5">Carbohydrate degradation; glycolysis; D-glyceraldehyde 3-phosphate and glycerone phosphate from D-glucose: step 2/4.</text>
</comment>
<dbReference type="GO" id="GO:0097367">
    <property type="term" value="F:carbohydrate derivative binding"/>
    <property type="evidence" value="ECO:0007669"/>
    <property type="project" value="InterPro"/>
</dbReference>
<dbReference type="GO" id="GO:0006096">
    <property type="term" value="P:glycolytic process"/>
    <property type="evidence" value="ECO:0007669"/>
    <property type="project" value="UniProtKB-UniRule"/>
</dbReference>
<dbReference type="PANTHER" id="PTHR11469:SF1">
    <property type="entry name" value="GLUCOSE-6-PHOSPHATE ISOMERASE"/>
    <property type="match status" value="1"/>
</dbReference>
<name>A0A844FZ78_9BACT</name>
<comment type="subcellular location">
    <subcellularLocation>
        <location evidence="4">Cytoplasm</location>
    </subcellularLocation>
</comment>
<dbReference type="InterPro" id="IPR035476">
    <property type="entry name" value="SIS_PGI_1"/>
</dbReference>
<dbReference type="PANTHER" id="PTHR11469">
    <property type="entry name" value="GLUCOSE-6-PHOSPHATE ISOMERASE"/>
    <property type="match status" value="1"/>
</dbReference>
<sequence length="528" mass="58306">MRPEKMNNWIERNIEYTLVDAESQFSIDFAGMKFSPAELDALQPKFERAAREMGRIEAGEIKNPDEKRKVTHFSDRKVYPQSELFASVEAFAEQVRSGKITGETGRKFEAVVVNGIGGSALGPQLMQFAINGPYWNEKTDAARNGYLKLYFLDNTDSAEFADLSEVMDPETTLHLVISKSGGTQETKNNMIAMEELYAARKLSFPKHAAAITMKGSELDRHARGSNWLAVFEMAESIGGRTSETSIVGHVPAALTGVKFGRFLEGACRMDEWTRTADPRKNPAMMLAAMWYIAGEGKGNRNMVIVPYSDRLILLSRYMQQLVMESLGKELDLDGRVVHQGLNVFGNKGGTDAHAFIQQLNDGRDDFFATFIEVLKDAEKLPITDSTDMGTYLHGFLEGLSAALRGKGRQIITIRVPQVSELELGMLIALYERAVAIYAEFININAFHQPGVQSYKLAAKGVLALREKVMAKLAELGGITGTAIEIAEKAGCPDDAVEVGALLDKAAVNCPAVSRKFCEKSNQWVYTVK</sequence>
<keyword evidence="4" id="KW-0963">Cytoplasm</keyword>